<dbReference type="InterPro" id="IPR010260">
    <property type="entry name" value="AlpA"/>
</dbReference>
<reference evidence="1" key="2">
    <citation type="submission" date="2023-06" db="EMBL/GenBank/DDBJ databases">
        <authorList>
            <person name="Lucena T."/>
            <person name="Sun Q."/>
        </authorList>
    </citation>
    <scope>NUCLEOTIDE SEQUENCE</scope>
    <source>
        <strain evidence="1">CECT 7703</strain>
    </source>
</reference>
<proteinExistence type="predicted"/>
<evidence type="ECO:0000313" key="1">
    <source>
        <dbReference type="EMBL" id="MDN3577337.1"/>
    </source>
</evidence>
<keyword evidence="2" id="KW-1185">Reference proteome</keyword>
<dbReference type="EMBL" id="JAUFPU010000008">
    <property type="protein sequence ID" value="MDN3577337.1"/>
    <property type="molecule type" value="Genomic_DNA"/>
</dbReference>
<accession>A0ABT8B523</accession>
<dbReference type="PANTHER" id="PTHR36154">
    <property type="entry name" value="DNA-BINDING TRANSCRIPTIONAL ACTIVATOR ALPA"/>
    <property type="match status" value="1"/>
</dbReference>
<dbReference type="Gene3D" id="1.10.238.160">
    <property type="match status" value="1"/>
</dbReference>
<dbReference type="RefSeq" id="WP_290332788.1">
    <property type="nucleotide sequence ID" value="NZ_JAUFPU010000008.1"/>
</dbReference>
<evidence type="ECO:0000313" key="2">
    <source>
        <dbReference type="Proteomes" id="UP001180081"/>
    </source>
</evidence>
<sequence>MAEPAKPRPLIRLPELMQRTGLSRSAIYDRLDEKSPRHDPSFPKQFSLGGSAVAWYEEEVSAWISQCADASRAVGQATRQASKKTRRNNIGKQADTVRAVASSANSTAQLGDLILDGVQQSRQLASYLKLPEWTPAMGVLLVSGIKASLGCETIPEGGVGLDNKPLHVNSPRFREARSLWMDWEEYWEDKEEQAPKQVMPLDFLSWCRFCDVSGDWPSVFYDLAGISNAEEQATKAARVGMLLAPEPLMLSKKEKGRAGD</sequence>
<dbReference type="InterPro" id="IPR052931">
    <property type="entry name" value="Prophage_regulatory_activator"/>
</dbReference>
<dbReference type="Proteomes" id="UP001180081">
    <property type="component" value="Unassembled WGS sequence"/>
</dbReference>
<organism evidence="1 2">
    <name type="scientific">Chitinimonas viridis</name>
    <dbReference type="NCBI Taxonomy" id="664880"/>
    <lineage>
        <taxon>Bacteria</taxon>
        <taxon>Pseudomonadati</taxon>
        <taxon>Pseudomonadota</taxon>
        <taxon>Betaproteobacteria</taxon>
        <taxon>Neisseriales</taxon>
        <taxon>Chitinibacteraceae</taxon>
        <taxon>Chitinimonas</taxon>
    </lineage>
</organism>
<name>A0ABT8B523_9NEIS</name>
<comment type="caution">
    <text evidence="1">The sequence shown here is derived from an EMBL/GenBank/DDBJ whole genome shotgun (WGS) entry which is preliminary data.</text>
</comment>
<dbReference type="Pfam" id="PF05930">
    <property type="entry name" value="Phage_AlpA"/>
    <property type="match status" value="1"/>
</dbReference>
<protein>
    <submittedName>
        <fullName evidence="1">AlpA family transcriptional regulator</fullName>
    </submittedName>
</protein>
<gene>
    <name evidence="1" type="ORF">QWZ03_11225</name>
</gene>
<reference evidence="1" key="1">
    <citation type="journal article" date="2014" name="Int. J. Syst. Evol. Microbiol.">
        <title>Complete genome of a new Firmicutes species belonging to the dominant human colonic microbiota ('Ruminococcus bicirculans') reveals two chromosomes and a selective capacity to utilize plant glucans.</title>
        <authorList>
            <consortium name="NISC Comparative Sequencing Program"/>
            <person name="Wegmann U."/>
            <person name="Louis P."/>
            <person name="Goesmann A."/>
            <person name="Henrissat B."/>
            <person name="Duncan S.H."/>
            <person name="Flint H.J."/>
        </authorList>
    </citation>
    <scope>NUCLEOTIDE SEQUENCE</scope>
    <source>
        <strain evidence="1">CECT 7703</strain>
    </source>
</reference>
<dbReference type="PANTHER" id="PTHR36154:SF1">
    <property type="entry name" value="DNA-BINDING TRANSCRIPTIONAL ACTIVATOR ALPA"/>
    <property type="match status" value="1"/>
</dbReference>